<comment type="caution">
    <text evidence="1">The sequence shown here is derived from an EMBL/GenBank/DDBJ whole genome shotgun (WGS) entry which is preliminary data.</text>
</comment>
<dbReference type="Gene3D" id="3.70.10.10">
    <property type="match status" value="1"/>
</dbReference>
<keyword evidence="2" id="KW-1185">Reference proteome</keyword>
<gene>
    <name evidence="1" type="ORF">AKJ38_00565</name>
</gene>
<accession>A0A133UTY2</accession>
<organism evidence="1 2">
    <name type="scientific">candidate division MSBL1 archaeon SCGC-AAA259I14</name>
    <dbReference type="NCBI Taxonomy" id="1698268"/>
    <lineage>
        <taxon>Archaea</taxon>
        <taxon>Methanobacteriati</taxon>
        <taxon>Methanobacteriota</taxon>
        <taxon>candidate division MSBL1</taxon>
    </lineage>
</organism>
<dbReference type="AlphaFoldDB" id="A0A133UTY2"/>
<evidence type="ECO:0000313" key="2">
    <source>
        <dbReference type="Proteomes" id="UP000070414"/>
    </source>
</evidence>
<dbReference type="Proteomes" id="UP000070414">
    <property type="component" value="Unassembled WGS sequence"/>
</dbReference>
<sequence length="247" mass="27563">MEIIFDETWKEILNLLRRYNISEATIEKKGDTLTLEEMNESHVVLVRAKLQGSVTGNSGLDRLGIDVEKLFQILKIYGVPRRAEVREEDSEIYFPSAPSDDGSDLPIDKAEDTLSVKEPNQEESPDLDVEPTVEAQSVNIGFPLYACRKIHGVEGYQATITVEDGKLLLKYWTEGSVDGHKSVLGKVKGDSVSSTYHPELLEPLRGKWDLRLGSDIPLEAKRVFEEGEKDLRANVTVVVAPKVKNVA</sequence>
<dbReference type="EMBL" id="LHXS01000005">
    <property type="protein sequence ID" value="KXA97691.1"/>
    <property type="molecule type" value="Genomic_DNA"/>
</dbReference>
<reference evidence="1 2" key="1">
    <citation type="journal article" date="2016" name="Sci. Rep.">
        <title>Metabolic traits of an uncultured archaeal lineage -MSBL1- from brine pools of the Red Sea.</title>
        <authorList>
            <person name="Mwirichia R."/>
            <person name="Alam I."/>
            <person name="Rashid M."/>
            <person name="Vinu M."/>
            <person name="Ba-Alawi W."/>
            <person name="Anthony Kamau A."/>
            <person name="Kamanda Ngugi D."/>
            <person name="Goker M."/>
            <person name="Klenk H.P."/>
            <person name="Bajic V."/>
            <person name="Stingl U."/>
        </authorList>
    </citation>
    <scope>NUCLEOTIDE SEQUENCE [LARGE SCALE GENOMIC DNA]</scope>
    <source>
        <strain evidence="1">SCGC-AAA259I14</strain>
    </source>
</reference>
<name>A0A133UTY2_9EURY</name>
<evidence type="ECO:0000313" key="1">
    <source>
        <dbReference type="EMBL" id="KXA97691.1"/>
    </source>
</evidence>
<proteinExistence type="predicted"/>
<protein>
    <submittedName>
        <fullName evidence="1">Uncharacterized protein</fullName>
    </submittedName>
</protein>